<evidence type="ECO:0000313" key="1">
    <source>
        <dbReference type="EMBL" id="AKF05269.1"/>
    </source>
</evidence>
<name>A0A0F6SEI8_9BACT</name>
<dbReference type="KEGG" id="samy:DB32_002418"/>
<accession>A0A0F6SEI8</accession>
<organism evidence="1 2">
    <name type="scientific">Sandaracinus amylolyticus</name>
    <dbReference type="NCBI Taxonomy" id="927083"/>
    <lineage>
        <taxon>Bacteria</taxon>
        <taxon>Pseudomonadati</taxon>
        <taxon>Myxococcota</taxon>
        <taxon>Polyangia</taxon>
        <taxon>Polyangiales</taxon>
        <taxon>Sandaracinaceae</taxon>
        <taxon>Sandaracinus</taxon>
    </lineage>
</organism>
<dbReference type="STRING" id="927083.DB32_002418"/>
<protein>
    <submittedName>
        <fullName evidence="1">Uncharacterized protein</fullName>
    </submittedName>
</protein>
<keyword evidence="2" id="KW-1185">Reference proteome</keyword>
<gene>
    <name evidence="1" type="ORF">DB32_002418</name>
</gene>
<dbReference type="Proteomes" id="UP000034883">
    <property type="component" value="Chromosome"/>
</dbReference>
<reference evidence="1 2" key="1">
    <citation type="submission" date="2015-03" db="EMBL/GenBank/DDBJ databases">
        <title>Genome assembly of Sandaracinus amylolyticus DSM 53668.</title>
        <authorList>
            <person name="Sharma G."/>
            <person name="Subramanian S."/>
        </authorList>
    </citation>
    <scope>NUCLEOTIDE SEQUENCE [LARGE SCALE GENOMIC DNA]</scope>
    <source>
        <strain evidence="1 2">DSM 53668</strain>
    </source>
</reference>
<evidence type="ECO:0000313" key="2">
    <source>
        <dbReference type="Proteomes" id="UP000034883"/>
    </source>
</evidence>
<proteinExistence type="predicted"/>
<dbReference type="EMBL" id="CP011125">
    <property type="protein sequence ID" value="AKF05269.1"/>
    <property type="molecule type" value="Genomic_DNA"/>
</dbReference>
<dbReference type="AlphaFoldDB" id="A0A0F6SEI8"/>
<sequence>MKRDPERNRARSCRIAAMSRIGGTQPGTPRLALPALELLRRTAGSPRDLATKIARLARTLRALADHDALDARLSRLVALGHVERAPTRLQLVVGSIDMLRFWIEPAARDYYARRGIGFGLHQVLRVLDDPASMVDPTGFLVDRDVIIGHLMQVVHANPAYDLQLLESHEDGLEALERQVRAMLDGTHPRARSIGAIVEEPDYHARLLEYVRAFRDDPRAAHAPVRENVVASDHFRRIEQTFGTLPGAMRYFARLPTTALGAARHLLTVREFPKENF</sequence>